<reference evidence="3" key="1">
    <citation type="submission" date="2016-10" db="EMBL/GenBank/DDBJ databases">
        <title>Sequence of Gallionella enrichment culture.</title>
        <authorList>
            <person name="Poehlein A."/>
            <person name="Muehling M."/>
            <person name="Daniel R."/>
        </authorList>
    </citation>
    <scope>NUCLEOTIDE SEQUENCE</scope>
</reference>
<dbReference type="GO" id="GO:0043107">
    <property type="term" value="P:type IV pilus-dependent motility"/>
    <property type="evidence" value="ECO:0007669"/>
    <property type="project" value="TreeGrafter"/>
</dbReference>
<organism evidence="3">
    <name type="scientific">mine drainage metagenome</name>
    <dbReference type="NCBI Taxonomy" id="410659"/>
    <lineage>
        <taxon>unclassified sequences</taxon>
        <taxon>metagenomes</taxon>
        <taxon>ecological metagenomes</taxon>
    </lineage>
</organism>
<feature type="transmembrane region" description="Helical" evidence="2">
    <location>
        <begin position="40"/>
        <end position="61"/>
    </location>
</feature>
<evidence type="ECO:0000313" key="3">
    <source>
        <dbReference type="EMBL" id="OIQ86772.1"/>
    </source>
</evidence>
<proteinExistence type="predicted"/>
<dbReference type="PROSITE" id="PS00409">
    <property type="entry name" value="PROKAR_NTER_METHYL"/>
    <property type="match status" value="1"/>
</dbReference>
<protein>
    <submittedName>
        <fullName evidence="3">Fimbrial protein</fullName>
    </submittedName>
</protein>
<dbReference type="GO" id="GO:0007155">
    <property type="term" value="P:cell adhesion"/>
    <property type="evidence" value="ECO:0007669"/>
    <property type="project" value="InterPro"/>
</dbReference>
<dbReference type="PANTHER" id="PTHR30093:SF34">
    <property type="entry name" value="PREPILIN PEPTIDASE-DEPENDENT PROTEIN D"/>
    <property type="match status" value="1"/>
</dbReference>
<dbReference type="AlphaFoldDB" id="A0A1J5R450"/>
<keyword evidence="2" id="KW-0472">Membrane</keyword>
<dbReference type="InterPro" id="IPR001082">
    <property type="entry name" value="Pilin"/>
</dbReference>
<dbReference type="InterPro" id="IPR012902">
    <property type="entry name" value="N_methyl_site"/>
</dbReference>
<evidence type="ECO:0000256" key="2">
    <source>
        <dbReference type="SAM" id="Phobius"/>
    </source>
</evidence>
<keyword evidence="2" id="KW-0812">Transmembrane</keyword>
<dbReference type="GO" id="GO:0044096">
    <property type="term" value="C:type IV pilus"/>
    <property type="evidence" value="ECO:0007669"/>
    <property type="project" value="TreeGrafter"/>
</dbReference>
<gene>
    <name evidence="3" type="primary">pilE_12</name>
    <name evidence="3" type="ORF">GALL_313610</name>
</gene>
<name>A0A1J5R450_9ZZZZ</name>
<dbReference type="Pfam" id="PF07963">
    <property type="entry name" value="N_methyl"/>
    <property type="match status" value="1"/>
</dbReference>
<evidence type="ECO:0000256" key="1">
    <source>
        <dbReference type="ARBA" id="ARBA00022481"/>
    </source>
</evidence>
<sequence>MSPTLARNLQMIAAMIDTDMENAMRTHNTIAQRRLRGFTLIELMIVVAIIGILAAIAIPAYQTYTIRAQVAEGLNLTEGAKTAIWDFYAQHGNFPTSNASAGMMSPQSISGNYVQSIDITAGGTHPGRVEITFGNHANARISGKTLYLSGSLGNDTLLWTCTTSPGGTAAANAIDSAYKPSSCD</sequence>
<accession>A0A1J5R450</accession>
<dbReference type="Pfam" id="PF00114">
    <property type="entry name" value="Pilin"/>
    <property type="match status" value="1"/>
</dbReference>
<dbReference type="InterPro" id="IPR045584">
    <property type="entry name" value="Pilin-like"/>
</dbReference>
<keyword evidence="1" id="KW-0488">Methylation</keyword>
<dbReference type="EMBL" id="MLJW01000459">
    <property type="protein sequence ID" value="OIQ86772.1"/>
    <property type="molecule type" value="Genomic_DNA"/>
</dbReference>
<comment type="caution">
    <text evidence="3">The sequence shown here is derived from an EMBL/GenBank/DDBJ whole genome shotgun (WGS) entry which is preliminary data.</text>
</comment>
<dbReference type="SUPFAM" id="SSF54523">
    <property type="entry name" value="Pili subunits"/>
    <property type="match status" value="1"/>
</dbReference>
<dbReference type="Gene3D" id="3.30.700.10">
    <property type="entry name" value="Glycoprotein, Type 4 Pilin"/>
    <property type="match status" value="1"/>
</dbReference>
<keyword evidence="2" id="KW-1133">Transmembrane helix</keyword>
<dbReference type="PANTHER" id="PTHR30093">
    <property type="entry name" value="GENERAL SECRETION PATHWAY PROTEIN G"/>
    <property type="match status" value="1"/>
</dbReference>
<dbReference type="NCBIfam" id="TIGR02532">
    <property type="entry name" value="IV_pilin_GFxxxE"/>
    <property type="match status" value="1"/>
</dbReference>